<dbReference type="STRING" id="3750.A0A498K1Q7"/>
<accession>A0A498K1Q7</accession>
<feature type="domain" description="Alpha 1,4-glycosyltransferase" evidence="2">
    <location>
        <begin position="295"/>
        <end position="418"/>
    </location>
</feature>
<proteinExistence type="predicted"/>
<evidence type="ECO:0000313" key="4">
    <source>
        <dbReference type="Proteomes" id="UP000290289"/>
    </source>
</evidence>
<reference evidence="3 4" key="1">
    <citation type="submission" date="2018-10" db="EMBL/GenBank/DDBJ databases">
        <title>A high-quality apple genome assembly.</title>
        <authorList>
            <person name="Hu J."/>
        </authorList>
    </citation>
    <scope>NUCLEOTIDE SEQUENCE [LARGE SCALE GENOMIC DNA]</scope>
    <source>
        <strain evidence="4">cv. HFTH1</strain>
        <tissue evidence="3">Young leaf</tissue>
    </source>
</reference>
<dbReference type="InterPro" id="IPR007652">
    <property type="entry name" value="A1-4-GlycosylTfrase_dom"/>
</dbReference>
<evidence type="ECO:0000256" key="1">
    <source>
        <dbReference type="SAM" id="Phobius"/>
    </source>
</evidence>
<keyword evidence="4" id="KW-1185">Reference proteome</keyword>
<dbReference type="Pfam" id="PF04488">
    <property type="entry name" value="Gly_transf_sug"/>
    <property type="match status" value="1"/>
</dbReference>
<dbReference type="InterPro" id="IPR007577">
    <property type="entry name" value="GlycoTrfase_DXD_sugar-bd_CS"/>
</dbReference>
<dbReference type="InterPro" id="IPR044789">
    <property type="entry name" value="Put_A1-4-GlycosylTfrase_plant"/>
</dbReference>
<keyword evidence="1" id="KW-0812">Transmembrane</keyword>
<dbReference type="Pfam" id="PF04572">
    <property type="entry name" value="Gb3_synth"/>
    <property type="match status" value="1"/>
</dbReference>
<dbReference type="Proteomes" id="UP000290289">
    <property type="component" value="Chromosome 4"/>
</dbReference>
<comment type="caution">
    <text evidence="3">The sequence shown here is derived from an EMBL/GenBank/DDBJ whole genome shotgun (WGS) entry which is preliminary data.</text>
</comment>
<gene>
    <name evidence="3" type="ORF">DVH24_014725</name>
</gene>
<feature type="transmembrane region" description="Helical" evidence="1">
    <location>
        <begin position="12"/>
        <end position="31"/>
    </location>
</feature>
<keyword evidence="1" id="KW-1133">Transmembrane helix</keyword>
<dbReference type="EMBL" id="RDQH01000330">
    <property type="protein sequence ID" value="RXI01376.1"/>
    <property type="molecule type" value="Genomic_DNA"/>
</dbReference>
<protein>
    <recommendedName>
        <fullName evidence="2">Alpha 1,4-glycosyltransferase domain-containing protein</fullName>
    </recommendedName>
</protein>
<dbReference type="InterPro" id="IPR029044">
    <property type="entry name" value="Nucleotide-diphossugar_trans"/>
</dbReference>
<sequence>MTRIDSRRLSLAKFPIFCTHLIVAIIVLVYADSIIYGDSEQSVASKNEAISPLLQSYHHNSAGGLIKSDVSHLVLRSMQEETIEVGKENTRPLVPPLNVTEEERIAWFRSMLSEFHIFKSDKSAKQFHGRVLEFFNKECEGQFFMTWISPARSFGSREFLTMESLFKAHPRGCLMILSRTMDSKCGYRILKPLKDSGFKVHAVTPDLSFLLKNTPAESWFAEMKRGKRDPGEIPLAQNLSNLIRLAVLYKYGGVYLDTDFIVLKSFFGLRNSIGAQSVDVVSKNWTRLNNAVLIFDMNHPLLYKFMEEFALTFDGNKWGHNGPYLVSRVVLRVQNRPGYNFTILPPLAFYPVDWSRIGGLFKKPGSPAHSRWIREKLLQLNGETYGVHLWNKQSSREVVEEGSIMQRLISDRCIICNDIYSSSRILIK</sequence>
<dbReference type="SUPFAM" id="SSF53448">
    <property type="entry name" value="Nucleotide-diphospho-sugar transferases"/>
    <property type="match status" value="1"/>
</dbReference>
<dbReference type="Gene3D" id="3.90.550.20">
    <property type="match status" value="1"/>
</dbReference>
<keyword evidence="1" id="KW-0472">Membrane</keyword>
<dbReference type="PANTHER" id="PTHR46781">
    <property type="entry name" value="ALPHA 1,4-GLYCOSYLTRANSFERASE FAMILY PROTEIN"/>
    <property type="match status" value="1"/>
</dbReference>
<evidence type="ECO:0000259" key="2">
    <source>
        <dbReference type="Pfam" id="PF04572"/>
    </source>
</evidence>
<evidence type="ECO:0000313" key="3">
    <source>
        <dbReference type="EMBL" id="RXI01376.1"/>
    </source>
</evidence>
<dbReference type="PANTHER" id="PTHR46781:SF2">
    <property type="entry name" value="ALPHA 1,4-GLYCOSYLTRANSFERASE FAMILY PROTEIN"/>
    <property type="match status" value="1"/>
</dbReference>
<name>A0A498K1Q7_MALDO</name>
<organism evidence="3 4">
    <name type="scientific">Malus domestica</name>
    <name type="common">Apple</name>
    <name type="synonym">Pyrus malus</name>
    <dbReference type="NCBI Taxonomy" id="3750"/>
    <lineage>
        <taxon>Eukaryota</taxon>
        <taxon>Viridiplantae</taxon>
        <taxon>Streptophyta</taxon>
        <taxon>Embryophyta</taxon>
        <taxon>Tracheophyta</taxon>
        <taxon>Spermatophyta</taxon>
        <taxon>Magnoliopsida</taxon>
        <taxon>eudicotyledons</taxon>
        <taxon>Gunneridae</taxon>
        <taxon>Pentapetalae</taxon>
        <taxon>rosids</taxon>
        <taxon>fabids</taxon>
        <taxon>Rosales</taxon>
        <taxon>Rosaceae</taxon>
        <taxon>Amygdaloideae</taxon>
        <taxon>Maleae</taxon>
        <taxon>Malus</taxon>
    </lineage>
</organism>
<dbReference type="AlphaFoldDB" id="A0A498K1Q7"/>